<keyword evidence="2" id="KW-1185">Reference proteome</keyword>
<evidence type="ECO:0000313" key="2">
    <source>
        <dbReference type="Proteomes" id="UP000217790"/>
    </source>
</evidence>
<proteinExistence type="predicted"/>
<protein>
    <submittedName>
        <fullName evidence="1">Uncharacterized protein</fullName>
    </submittedName>
</protein>
<sequence length="155" mass="17756">MDIASIPDLVQACLDLQRQTLTPVAMKERIEFSEYTNHLYGYAYAPAETSIPGFNESFPSHLPGEDALTEIGSDINRTASSLYQENEDLRRENERLRERFRLEVEPKESQSKNKNGTVFVSLTPYSRHSFAELCKQWVHTTSCLPPRLARKKFAS</sequence>
<dbReference type="EMBL" id="KZ293649">
    <property type="protein sequence ID" value="PBK97297.1"/>
    <property type="molecule type" value="Genomic_DNA"/>
</dbReference>
<dbReference type="OrthoDB" id="2881061at2759"/>
<accession>A0A2H3E7F7</accession>
<evidence type="ECO:0000313" key="1">
    <source>
        <dbReference type="EMBL" id="PBK97297.1"/>
    </source>
</evidence>
<name>A0A2H3E7F7_ARMGA</name>
<reference evidence="2" key="1">
    <citation type="journal article" date="2017" name="Nat. Ecol. Evol.">
        <title>Genome expansion and lineage-specific genetic innovations in the forest pathogenic fungi Armillaria.</title>
        <authorList>
            <person name="Sipos G."/>
            <person name="Prasanna A.N."/>
            <person name="Walter M.C."/>
            <person name="O'Connor E."/>
            <person name="Balint B."/>
            <person name="Krizsan K."/>
            <person name="Kiss B."/>
            <person name="Hess J."/>
            <person name="Varga T."/>
            <person name="Slot J."/>
            <person name="Riley R."/>
            <person name="Boka B."/>
            <person name="Rigling D."/>
            <person name="Barry K."/>
            <person name="Lee J."/>
            <person name="Mihaltcheva S."/>
            <person name="LaButti K."/>
            <person name="Lipzen A."/>
            <person name="Waldron R."/>
            <person name="Moloney N.M."/>
            <person name="Sperisen C."/>
            <person name="Kredics L."/>
            <person name="Vagvoelgyi C."/>
            <person name="Patrignani A."/>
            <person name="Fitzpatrick D."/>
            <person name="Nagy I."/>
            <person name="Doyle S."/>
            <person name="Anderson J.B."/>
            <person name="Grigoriev I.V."/>
            <person name="Gueldener U."/>
            <person name="Muensterkoetter M."/>
            <person name="Nagy L.G."/>
        </authorList>
    </citation>
    <scope>NUCLEOTIDE SEQUENCE [LARGE SCALE GENOMIC DNA]</scope>
    <source>
        <strain evidence="2">Ar21-2</strain>
    </source>
</reference>
<organism evidence="1 2">
    <name type="scientific">Armillaria gallica</name>
    <name type="common">Bulbous honey fungus</name>
    <name type="synonym">Armillaria bulbosa</name>
    <dbReference type="NCBI Taxonomy" id="47427"/>
    <lineage>
        <taxon>Eukaryota</taxon>
        <taxon>Fungi</taxon>
        <taxon>Dikarya</taxon>
        <taxon>Basidiomycota</taxon>
        <taxon>Agaricomycotina</taxon>
        <taxon>Agaricomycetes</taxon>
        <taxon>Agaricomycetidae</taxon>
        <taxon>Agaricales</taxon>
        <taxon>Marasmiineae</taxon>
        <taxon>Physalacriaceae</taxon>
        <taxon>Armillaria</taxon>
    </lineage>
</organism>
<dbReference type="AlphaFoldDB" id="A0A2H3E7F7"/>
<gene>
    <name evidence="1" type="ORF">ARMGADRAFT_1009343</name>
</gene>
<dbReference type="InParanoid" id="A0A2H3E7F7"/>
<dbReference type="Proteomes" id="UP000217790">
    <property type="component" value="Unassembled WGS sequence"/>
</dbReference>